<proteinExistence type="predicted"/>
<dbReference type="SFLD" id="SFLDS00019">
    <property type="entry name" value="Glutathione_Transferase_(cytos"/>
    <property type="match status" value="1"/>
</dbReference>
<feature type="domain" description="GST C-terminal" evidence="1">
    <location>
        <begin position="173"/>
        <end position="297"/>
    </location>
</feature>
<comment type="caution">
    <text evidence="2">The sequence shown here is derived from an EMBL/GenBank/DDBJ whole genome shotgun (WGS) entry which is preliminary data.</text>
</comment>
<protein>
    <submittedName>
        <fullName evidence="2">Glutathione S-transferase family protein</fullName>
    </submittedName>
</protein>
<organism evidence="2 3">
    <name type="scientific">Marinobacter halodurans</name>
    <dbReference type="NCBI Taxonomy" id="2528979"/>
    <lineage>
        <taxon>Bacteria</taxon>
        <taxon>Pseudomonadati</taxon>
        <taxon>Pseudomonadota</taxon>
        <taxon>Gammaproteobacteria</taxon>
        <taxon>Pseudomonadales</taxon>
        <taxon>Marinobacteraceae</taxon>
        <taxon>Marinobacter</taxon>
    </lineage>
</organism>
<keyword evidence="3" id="KW-1185">Reference proteome</keyword>
<dbReference type="InterPro" id="IPR004045">
    <property type="entry name" value="Glutathione_S-Trfase_N"/>
</dbReference>
<dbReference type="PANTHER" id="PTHR32419:SF6">
    <property type="entry name" value="GLUTATHIONE S-TRANSFERASE OMEGA-LIKE 1-RELATED"/>
    <property type="match status" value="1"/>
</dbReference>
<evidence type="ECO:0000313" key="2">
    <source>
        <dbReference type="EMBL" id="TBW51007.1"/>
    </source>
</evidence>
<dbReference type="InterPro" id="IPR036282">
    <property type="entry name" value="Glutathione-S-Trfase_C_sf"/>
</dbReference>
<dbReference type="SUPFAM" id="SSF52833">
    <property type="entry name" value="Thioredoxin-like"/>
    <property type="match status" value="1"/>
</dbReference>
<dbReference type="Proteomes" id="UP000313645">
    <property type="component" value="Unassembled WGS sequence"/>
</dbReference>
<dbReference type="InterPro" id="IPR040079">
    <property type="entry name" value="Glutathione_S-Trfase"/>
</dbReference>
<dbReference type="SUPFAM" id="SSF47616">
    <property type="entry name" value="GST C-terminal domain-like"/>
    <property type="match status" value="1"/>
</dbReference>
<name>A0ABY1ZGG6_9GAMM</name>
<dbReference type="Pfam" id="PF13410">
    <property type="entry name" value="GST_C_2"/>
    <property type="match status" value="1"/>
</dbReference>
<dbReference type="PANTHER" id="PTHR32419">
    <property type="entry name" value="GLUTATHIONYL-HYDROQUINONE REDUCTASE"/>
    <property type="match status" value="1"/>
</dbReference>
<dbReference type="InterPro" id="IPR047047">
    <property type="entry name" value="GST_Omega-like_C"/>
</dbReference>
<gene>
    <name evidence="2" type="ORF">EZI54_17625</name>
</gene>
<dbReference type="InterPro" id="IPR016639">
    <property type="entry name" value="GST_Omega/GSH"/>
</dbReference>
<dbReference type="EMBL" id="SJDL01000032">
    <property type="protein sequence ID" value="TBW51007.1"/>
    <property type="molecule type" value="Genomic_DNA"/>
</dbReference>
<dbReference type="InterPro" id="IPR010987">
    <property type="entry name" value="Glutathione-S-Trfase_C-like"/>
</dbReference>
<reference evidence="2 3" key="1">
    <citation type="submission" date="2019-02" db="EMBL/GenBank/DDBJ databases">
        <title>Marinobacter halodurans sp. nov., a marine bacterium isolated from sea tidal flat.</title>
        <authorList>
            <person name="Yoo Y."/>
            <person name="Lee D.W."/>
            <person name="Kim B.S."/>
            <person name="Kim J.-J."/>
        </authorList>
    </citation>
    <scope>NUCLEOTIDE SEQUENCE [LARGE SCALE GENOMIC DNA]</scope>
    <source>
        <strain evidence="2 3">YJ-S3-2</strain>
    </source>
</reference>
<dbReference type="PIRSF" id="PIRSF015753">
    <property type="entry name" value="GST"/>
    <property type="match status" value="1"/>
</dbReference>
<sequence length="333" mass="37538">MGLLVNGQWQDKWYDTRKSGGKFERESARFRNWVTADGSPGPSGEGGFAAESGRYHLYVSRACPWAHRTLIFRELKGLAPHISVSVVHPHMLENGWEFRPDDPAHRDDINGRRFLHEVYTSVAPDYTGRVTVPVLWDKAQGQIVSNESAEIIRMFNRAFDGIEGVRADLDLYPQALREDIDAVNQRVYDAVNNGVYKAGFATAQDAYEKAYAALFDSLDWLDDRLATQRYLVGNVPTEADWRLFTTLVRFDAVYYSHFKCNRQLLASFPNLAGYLRDLYQVPGVAGTVDLEQIKQHYYVSQRTVNPTQIVPVGPAVTLAAPHGRDALGPRFPG</sequence>
<dbReference type="Pfam" id="PF13409">
    <property type="entry name" value="GST_N_2"/>
    <property type="match status" value="1"/>
</dbReference>
<dbReference type="SFLD" id="SFLDG01148">
    <property type="entry name" value="Xi_(cytGST)"/>
    <property type="match status" value="1"/>
</dbReference>
<dbReference type="SFLD" id="SFLDG01206">
    <property type="entry name" value="Xi.1"/>
    <property type="match status" value="1"/>
</dbReference>
<evidence type="ECO:0000313" key="3">
    <source>
        <dbReference type="Proteomes" id="UP000313645"/>
    </source>
</evidence>
<dbReference type="PROSITE" id="PS50405">
    <property type="entry name" value="GST_CTER"/>
    <property type="match status" value="1"/>
</dbReference>
<accession>A0ABY1ZGG6</accession>
<dbReference type="Gene3D" id="3.40.30.10">
    <property type="entry name" value="Glutaredoxin"/>
    <property type="match status" value="1"/>
</dbReference>
<dbReference type="Gene3D" id="1.20.1050.10">
    <property type="match status" value="1"/>
</dbReference>
<evidence type="ECO:0000259" key="1">
    <source>
        <dbReference type="PROSITE" id="PS50405"/>
    </source>
</evidence>
<dbReference type="CDD" id="cd03190">
    <property type="entry name" value="GST_C_Omega_like"/>
    <property type="match status" value="1"/>
</dbReference>
<dbReference type="InterPro" id="IPR036249">
    <property type="entry name" value="Thioredoxin-like_sf"/>
</dbReference>
<dbReference type="RefSeq" id="WP_131483198.1">
    <property type="nucleotide sequence ID" value="NZ_SJDL01000032.1"/>
</dbReference>